<evidence type="ECO:0000313" key="9">
    <source>
        <dbReference type="Proteomes" id="UP000195386"/>
    </source>
</evidence>
<feature type="transmembrane region" description="Helical" evidence="6">
    <location>
        <begin position="466"/>
        <end position="488"/>
    </location>
</feature>
<feature type="transmembrane region" description="Helical" evidence="6">
    <location>
        <begin position="435"/>
        <end position="454"/>
    </location>
</feature>
<feature type="transmembrane region" description="Helical" evidence="6">
    <location>
        <begin position="252"/>
        <end position="269"/>
    </location>
</feature>
<proteinExistence type="predicted"/>
<evidence type="ECO:0000256" key="5">
    <source>
        <dbReference type="ARBA" id="ARBA00023136"/>
    </source>
</evidence>
<dbReference type="PANTHER" id="PTHR30250:SF26">
    <property type="entry name" value="PSMA PROTEIN"/>
    <property type="match status" value="1"/>
</dbReference>
<dbReference type="EMBL" id="NFII01000004">
    <property type="protein sequence ID" value="OUO01906.1"/>
    <property type="molecule type" value="Genomic_DNA"/>
</dbReference>
<feature type="transmembrane region" description="Helical" evidence="6">
    <location>
        <begin position="82"/>
        <end position="104"/>
    </location>
</feature>
<reference evidence="8" key="2">
    <citation type="journal article" date="2018" name="BMC Genomics">
        <title>Whole genome sequencing and function prediction of 133 gut anaerobes isolated from chicken caecum in pure cultures.</title>
        <authorList>
            <person name="Medvecky M."/>
            <person name="Cejkova D."/>
            <person name="Polansky O."/>
            <person name="Karasova D."/>
            <person name="Kubasova T."/>
            <person name="Cizek A."/>
            <person name="Rychlik I."/>
        </authorList>
    </citation>
    <scope>NUCLEOTIDE SEQUENCE</scope>
    <source>
        <strain evidence="8">An189</strain>
        <strain evidence="7">An43</strain>
    </source>
</reference>
<dbReference type="Pfam" id="PF01554">
    <property type="entry name" value="MatE"/>
    <property type="match status" value="1"/>
</dbReference>
<feature type="transmembrane region" description="Helical" evidence="6">
    <location>
        <begin position="124"/>
        <end position="146"/>
    </location>
</feature>
<feature type="transmembrane region" description="Helical" evidence="6">
    <location>
        <begin position="313"/>
        <end position="331"/>
    </location>
</feature>
<dbReference type="Proteomes" id="UP000195386">
    <property type="component" value="Unassembled WGS sequence"/>
</dbReference>
<evidence type="ECO:0000256" key="2">
    <source>
        <dbReference type="ARBA" id="ARBA00022475"/>
    </source>
</evidence>
<dbReference type="GO" id="GO:0042910">
    <property type="term" value="F:xenobiotic transmembrane transporter activity"/>
    <property type="evidence" value="ECO:0007669"/>
    <property type="project" value="InterPro"/>
</dbReference>
<feature type="transmembrane region" description="Helical" evidence="6">
    <location>
        <begin position="229"/>
        <end position="246"/>
    </location>
</feature>
<feature type="transmembrane region" description="Helical" evidence="6">
    <location>
        <begin position="158"/>
        <end position="180"/>
    </location>
</feature>
<dbReference type="InterPro" id="IPR002528">
    <property type="entry name" value="MATE_fam"/>
</dbReference>
<name>A0A1Y4JPZ4_9BACE</name>
<dbReference type="EMBL" id="NFKE01000015">
    <property type="protein sequence ID" value="OUP32131.1"/>
    <property type="molecule type" value="Genomic_DNA"/>
</dbReference>
<feature type="transmembrane region" description="Helical" evidence="6">
    <location>
        <begin position="12"/>
        <end position="30"/>
    </location>
</feature>
<evidence type="ECO:0000256" key="3">
    <source>
        <dbReference type="ARBA" id="ARBA00022692"/>
    </source>
</evidence>
<feature type="transmembrane region" description="Helical" evidence="6">
    <location>
        <begin position="402"/>
        <end position="423"/>
    </location>
</feature>
<gene>
    <name evidence="8" type="ORF">B5F24_15505</name>
    <name evidence="7" type="ORF">B5F97_05755</name>
</gene>
<comment type="caution">
    <text evidence="8">The sequence shown here is derived from an EMBL/GenBank/DDBJ whole genome shotgun (WGS) entry which is preliminary data.</text>
</comment>
<keyword evidence="4 6" id="KW-1133">Transmembrane helix</keyword>
<sequence>MGTANKSITKNTVLLYIRLIITIFIAFFTQRIVLSALGIEDYGIYNVVGGLIVVIGVINAGMIQASQRFFAYEIGRGEQSELVEVFGVALSIHAIISIVILFMAEVFGVWFLNSVMTIPHERIFAANLVFQASVGALFIMVWAVPFDALIISKEDFNIYAYISVIEAILKLFIAYLIYSMSSLDRLIVYGCLLFIVTLISKGGAVSYSKYKYKECQFKFNRDKTRIKKMLSFASFSFIGNIGFILRNQGVNLVINIFFGPAINAARGVAYQVSSQMASFAGNFQMAATPQITKNCANGNIERMQSLIYKSSKYSFCLLFFISLPVLVYPQPLLDLWLGDPPLYSDYFLQLAILVSLIDCMATPLGKGIDATGKIRFFQISICIIMCLDIPFAMLLFKLGASCYSVMFISIITSLLGLFVRLVILSHHISLVTISSYMKAVVFPCILVMCIDYVIAYYLRCLFGKTFIVYLVYFVLVLFLSVCTIYIVCLDKKEKGKIKNMISKSLCHIG</sequence>
<comment type="subcellular location">
    <subcellularLocation>
        <location evidence="1">Cell membrane</location>
        <topology evidence="1">Multi-pass membrane protein</topology>
    </subcellularLocation>
</comment>
<evidence type="ECO:0000256" key="4">
    <source>
        <dbReference type="ARBA" id="ARBA00022989"/>
    </source>
</evidence>
<dbReference type="AlphaFoldDB" id="A0A1Y4JPZ4"/>
<evidence type="ECO:0000313" key="8">
    <source>
        <dbReference type="EMBL" id="OUP32131.1"/>
    </source>
</evidence>
<feature type="transmembrane region" description="Helical" evidence="6">
    <location>
        <begin position="42"/>
        <end position="61"/>
    </location>
</feature>
<keyword evidence="2" id="KW-1003">Cell membrane</keyword>
<evidence type="ECO:0000256" key="6">
    <source>
        <dbReference type="SAM" id="Phobius"/>
    </source>
</evidence>
<dbReference type="GO" id="GO:0015297">
    <property type="term" value="F:antiporter activity"/>
    <property type="evidence" value="ECO:0007669"/>
    <property type="project" value="InterPro"/>
</dbReference>
<dbReference type="InterPro" id="IPR050833">
    <property type="entry name" value="Poly_Biosynth_Transport"/>
</dbReference>
<keyword evidence="5 6" id="KW-0472">Membrane</keyword>
<protein>
    <submittedName>
        <fullName evidence="8">Polysaccharide biosynthesis protein</fullName>
    </submittedName>
</protein>
<reference evidence="9 10" key="1">
    <citation type="submission" date="2017-04" db="EMBL/GenBank/DDBJ databases">
        <title>Function of individual gut microbiota members based on whole genome sequencing of pure cultures obtained from chicken caecum.</title>
        <authorList>
            <person name="Medvecky M."/>
            <person name="Cejkova D."/>
            <person name="Polansky O."/>
            <person name="Karasova D."/>
            <person name="Kubasova T."/>
            <person name="Cizek A."/>
            <person name="Rychlik I."/>
        </authorList>
    </citation>
    <scope>NUCLEOTIDE SEQUENCE [LARGE SCALE GENOMIC DNA]</scope>
    <source>
        <strain evidence="10">An189</strain>
        <strain evidence="9">An43</strain>
    </source>
</reference>
<organism evidence="8 10">
    <name type="scientific">Bacteroides clarus</name>
    <dbReference type="NCBI Taxonomy" id="626929"/>
    <lineage>
        <taxon>Bacteria</taxon>
        <taxon>Pseudomonadati</taxon>
        <taxon>Bacteroidota</taxon>
        <taxon>Bacteroidia</taxon>
        <taxon>Bacteroidales</taxon>
        <taxon>Bacteroidaceae</taxon>
        <taxon>Bacteroides</taxon>
    </lineage>
</organism>
<evidence type="ECO:0000313" key="10">
    <source>
        <dbReference type="Proteomes" id="UP000196587"/>
    </source>
</evidence>
<evidence type="ECO:0000313" key="7">
    <source>
        <dbReference type="EMBL" id="OUO01906.1"/>
    </source>
</evidence>
<dbReference type="Proteomes" id="UP000196587">
    <property type="component" value="Unassembled WGS sequence"/>
</dbReference>
<accession>A0A1Y4JPZ4</accession>
<dbReference type="GO" id="GO:0005886">
    <property type="term" value="C:plasma membrane"/>
    <property type="evidence" value="ECO:0007669"/>
    <property type="project" value="UniProtKB-SubCell"/>
</dbReference>
<keyword evidence="3 6" id="KW-0812">Transmembrane</keyword>
<feature type="transmembrane region" description="Helical" evidence="6">
    <location>
        <begin position="186"/>
        <end position="208"/>
    </location>
</feature>
<feature type="transmembrane region" description="Helical" evidence="6">
    <location>
        <begin position="376"/>
        <end position="396"/>
    </location>
</feature>
<evidence type="ECO:0000256" key="1">
    <source>
        <dbReference type="ARBA" id="ARBA00004651"/>
    </source>
</evidence>
<dbReference type="PANTHER" id="PTHR30250">
    <property type="entry name" value="PST FAMILY PREDICTED COLANIC ACID TRANSPORTER"/>
    <property type="match status" value="1"/>
</dbReference>